<dbReference type="OrthoDB" id="7763418at2759"/>
<comment type="caution">
    <text evidence="1">The sequence shown here is derived from an EMBL/GenBank/DDBJ whole genome shotgun (WGS) entry which is preliminary data.</text>
</comment>
<sequence length="117" mass="13313">MYRMINIDESQRKLQRILWKEDVNKPIKMYQLNTITYGTVGAPYLAMRTLKQISIDEGKNFPVAASVLCNDFHMDDVLSGANTLEAANTLQYQLIDILKTVPSGLTWSLRCLPTSFL</sequence>
<dbReference type="AlphaFoldDB" id="A0A4Y2SWW7"/>
<dbReference type="GO" id="GO:0071897">
    <property type="term" value="P:DNA biosynthetic process"/>
    <property type="evidence" value="ECO:0007669"/>
    <property type="project" value="UniProtKB-ARBA"/>
</dbReference>
<organism evidence="1 2">
    <name type="scientific">Araneus ventricosus</name>
    <name type="common">Orbweaver spider</name>
    <name type="synonym">Epeira ventricosa</name>
    <dbReference type="NCBI Taxonomy" id="182803"/>
    <lineage>
        <taxon>Eukaryota</taxon>
        <taxon>Metazoa</taxon>
        <taxon>Ecdysozoa</taxon>
        <taxon>Arthropoda</taxon>
        <taxon>Chelicerata</taxon>
        <taxon>Arachnida</taxon>
        <taxon>Araneae</taxon>
        <taxon>Araneomorphae</taxon>
        <taxon>Entelegynae</taxon>
        <taxon>Araneoidea</taxon>
        <taxon>Araneidae</taxon>
        <taxon>Araneus</taxon>
    </lineage>
</organism>
<evidence type="ECO:0000313" key="2">
    <source>
        <dbReference type="Proteomes" id="UP000499080"/>
    </source>
</evidence>
<keyword evidence="2" id="KW-1185">Reference proteome</keyword>
<dbReference type="SUPFAM" id="SSF56672">
    <property type="entry name" value="DNA/RNA polymerases"/>
    <property type="match status" value="1"/>
</dbReference>
<dbReference type="InterPro" id="IPR043502">
    <property type="entry name" value="DNA/RNA_pol_sf"/>
</dbReference>
<proteinExistence type="predicted"/>
<dbReference type="Proteomes" id="UP000499080">
    <property type="component" value="Unassembled WGS sequence"/>
</dbReference>
<accession>A0A4Y2SWW7</accession>
<dbReference type="EMBL" id="BGPR01024243">
    <property type="protein sequence ID" value="GBN92163.1"/>
    <property type="molecule type" value="Genomic_DNA"/>
</dbReference>
<reference evidence="1 2" key="1">
    <citation type="journal article" date="2019" name="Sci. Rep.">
        <title>Orb-weaving spider Araneus ventricosus genome elucidates the spidroin gene catalogue.</title>
        <authorList>
            <person name="Kono N."/>
            <person name="Nakamura H."/>
            <person name="Ohtoshi R."/>
            <person name="Moran D.A.P."/>
            <person name="Shinohara A."/>
            <person name="Yoshida Y."/>
            <person name="Fujiwara M."/>
            <person name="Mori M."/>
            <person name="Tomita M."/>
            <person name="Arakawa K."/>
        </authorList>
    </citation>
    <scope>NUCLEOTIDE SEQUENCE [LARGE SCALE GENOMIC DNA]</scope>
</reference>
<gene>
    <name evidence="1" type="ORF">AVEN_222193_1</name>
</gene>
<evidence type="ECO:0000313" key="1">
    <source>
        <dbReference type="EMBL" id="GBN92163.1"/>
    </source>
</evidence>
<protein>
    <recommendedName>
        <fullName evidence="3">Reverse transcriptase domain-containing protein</fullName>
    </recommendedName>
</protein>
<evidence type="ECO:0008006" key="3">
    <source>
        <dbReference type="Google" id="ProtNLM"/>
    </source>
</evidence>
<name>A0A4Y2SWW7_ARAVE</name>